<accession>A0ABU6RK22</accession>
<proteinExistence type="predicted"/>
<evidence type="ECO:0000256" key="1">
    <source>
        <dbReference type="SAM" id="MobiDB-lite"/>
    </source>
</evidence>
<protein>
    <recommendedName>
        <fullName evidence="2">Aminotransferase-like plant mobile domain-containing protein</fullName>
    </recommendedName>
</protein>
<gene>
    <name evidence="3" type="ORF">PIB30_057473</name>
</gene>
<dbReference type="EMBL" id="JASCZI010030679">
    <property type="protein sequence ID" value="MED6124279.1"/>
    <property type="molecule type" value="Genomic_DNA"/>
</dbReference>
<evidence type="ECO:0000313" key="4">
    <source>
        <dbReference type="Proteomes" id="UP001341840"/>
    </source>
</evidence>
<evidence type="ECO:0000259" key="2">
    <source>
        <dbReference type="Pfam" id="PF10536"/>
    </source>
</evidence>
<name>A0ABU6RK22_9FABA</name>
<feature type="compositionally biased region" description="Basic and acidic residues" evidence="1">
    <location>
        <begin position="246"/>
        <end position="256"/>
    </location>
</feature>
<feature type="region of interest" description="Disordered" evidence="1">
    <location>
        <begin position="186"/>
        <end position="222"/>
    </location>
</feature>
<comment type="caution">
    <text evidence="3">The sequence shown here is derived from an EMBL/GenBank/DDBJ whole genome shotgun (WGS) entry which is preliminary data.</text>
</comment>
<feature type="compositionally biased region" description="Basic and acidic residues" evidence="1">
    <location>
        <begin position="305"/>
        <end position="318"/>
    </location>
</feature>
<feature type="compositionally biased region" description="Basic residues" evidence="1">
    <location>
        <begin position="200"/>
        <end position="211"/>
    </location>
</feature>
<dbReference type="PANTHER" id="PTHR46033:SF8">
    <property type="entry name" value="PROTEIN MAINTENANCE OF MERISTEMS-LIKE"/>
    <property type="match status" value="1"/>
</dbReference>
<feature type="domain" description="Aminotransferase-like plant mobile" evidence="2">
    <location>
        <begin position="14"/>
        <end position="152"/>
    </location>
</feature>
<dbReference type="InterPro" id="IPR019557">
    <property type="entry name" value="AminoTfrase-like_pln_mobile"/>
</dbReference>
<dbReference type="Proteomes" id="UP001341840">
    <property type="component" value="Unassembled WGS sequence"/>
</dbReference>
<organism evidence="3 4">
    <name type="scientific">Stylosanthes scabra</name>
    <dbReference type="NCBI Taxonomy" id="79078"/>
    <lineage>
        <taxon>Eukaryota</taxon>
        <taxon>Viridiplantae</taxon>
        <taxon>Streptophyta</taxon>
        <taxon>Embryophyta</taxon>
        <taxon>Tracheophyta</taxon>
        <taxon>Spermatophyta</taxon>
        <taxon>Magnoliopsida</taxon>
        <taxon>eudicotyledons</taxon>
        <taxon>Gunneridae</taxon>
        <taxon>Pentapetalae</taxon>
        <taxon>rosids</taxon>
        <taxon>fabids</taxon>
        <taxon>Fabales</taxon>
        <taxon>Fabaceae</taxon>
        <taxon>Papilionoideae</taxon>
        <taxon>50 kb inversion clade</taxon>
        <taxon>dalbergioids sensu lato</taxon>
        <taxon>Dalbergieae</taxon>
        <taxon>Pterocarpus clade</taxon>
        <taxon>Stylosanthes</taxon>
    </lineage>
</organism>
<feature type="region of interest" description="Disordered" evidence="1">
    <location>
        <begin position="243"/>
        <end position="318"/>
    </location>
</feature>
<sequence>MGRLVGAPQPARDQQEDRLLQWRARLDRVSVEQFRWTPYDSPEMQVLIPDWMRAHPEVYTWRSAVPVVCFNFVYMHHIDRVIRQYGGEQPVPRLPVDVTRYMSSTGRGDDVWSPQRLSTWYEGWQLRRSPEVLVTVHFGGDSRGTQQYYEWFARVARRGRFLSRAADLADPRWTLGPSGIPVAAVHPRDDLVMPDDAPAPRRRQPQVHRPRQAAPVRGKLSRRDQCRKLRMVKVGAAAYVGEEQAEEQREYDRQDEPVDGGEAQFHDDHQAPSMSLSGMISFSPDAARAFPSPARAGTSSQPEIGPDHADPFTADTQEHPGLDELLYHMSTCPPAEFASLSSTYHMTRAGHDPTGASSSHAPPPPPPPPSDVHHVPWVLTVRSEPHWFGVCDSTILSGTILIS</sequence>
<feature type="compositionally biased region" description="Pro residues" evidence="1">
    <location>
        <begin position="361"/>
        <end position="370"/>
    </location>
</feature>
<reference evidence="3 4" key="1">
    <citation type="journal article" date="2023" name="Plants (Basel)">
        <title>Bridging the Gap: Combining Genomics and Transcriptomics Approaches to Understand Stylosanthes scabra, an Orphan Legume from the Brazilian Caatinga.</title>
        <authorList>
            <person name="Ferreira-Neto J.R.C."/>
            <person name="da Silva M.D."/>
            <person name="Binneck E."/>
            <person name="de Melo N.F."/>
            <person name="da Silva R.H."/>
            <person name="de Melo A.L.T.M."/>
            <person name="Pandolfi V."/>
            <person name="Bustamante F.O."/>
            <person name="Brasileiro-Vidal A.C."/>
            <person name="Benko-Iseppon A.M."/>
        </authorList>
    </citation>
    <scope>NUCLEOTIDE SEQUENCE [LARGE SCALE GENOMIC DNA]</scope>
    <source>
        <tissue evidence="3">Leaves</tissue>
    </source>
</reference>
<keyword evidence="4" id="KW-1185">Reference proteome</keyword>
<feature type="region of interest" description="Disordered" evidence="1">
    <location>
        <begin position="346"/>
        <end position="371"/>
    </location>
</feature>
<dbReference type="InterPro" id="IPR044824">
    <property type="entry name" value="MAIN-like"/>
</dbReference>
<evidence type="ECO:0000313" key="3">
    <source>
        <dbReference type="EMBL" id="MED6124279.1"/>
    </source>
</evidence>
<dbReference type="PANTHER" id="PTHR46033">
    <property type="entry name" value="PROTEIN MAIN-LIKE 2"/>
    <property type="match status" value="1"/>
</dbReference>
<dbReference type="Pfam" id="PF10536">
    <property type="entry name" value="PMD"/>
    <property type="match status" value="1"/>
</dbReference>